<proteinExistence type="predicted"/>
<gene>
    <name evidence="3" type="ORF">C41B8_08755</name>
</gene>
<evidence type="ECO:0000259" key="2">
    <source>
        <dbReference type="Pfam" id="PF01882"/>
    </source>
</evidence>
<feature type="domain" description="DUF58" evidence="2">
    <location>
        <begin position="223"/>
        <end position="263"/>
    </location>
</feature>
<evidence type="ECO:0000313" key="3">
    <source>
        <dbReference type="EMBL" id="KEZ77662.1"/>
    </source>
</evidence>
<dbReference type="PANTHER" id="PTHR34351">
    <property type="entry name" value="SLR1927 PROTEIN-RELATED"/>
    <property type="match status" value="1"/>
</dbReference>
<reference evidence="3 4" key="1">
    <citation type="submission" date="2013-03" db="EMBL/GenBank/DDBJ databases">
        <title>Salinisphaera hydrothermalis C41B8 Genome Sequencing.</title>
        <authorList>
            <person name="Li C."/>
            <person name="Lai Q."/>
            <person name="Shao Z."/>
        </authorList>
    </citation>
    <scope>NUCLEOTIDE SEQUENCE [LARGE SCALE GENOMIC DNA]</scope>
    <source>
        <strain evidence="3 4">C41B8</strain>
    </source>
</reference>
<keyword evidence="4" id="KW-1185">Reference proteome</keyword>
<keyword evidence="1" id="KW-0812">Transmembrane</keyword>
<protein>
    <recommendedName>
        <fullName evidence="2">DUF58 domain-containing protein</fullName>
    </recommendedName>
</protein>
<dbReference type="Pfam" id="PF01882">
    <property type="entry name" value="DUF58"/>
    <property type="match status" value="1"/>
</dbReference>
<keyword evidence="1" id="KW-0472">Membrane</keyword>
<dbReference type="STRING" id="1304275.C41B8_08755"/>
<accession>A0A084ILS8</accession>
<keyword evidence="1" id="KW-1133">Transmembrane helix</keyword>
<sequence length="319" mass="34751">MASLTRRLADRIEASIRRRAPSGRPPLRIPARRVYILPSGTGALFGVLLLVMLAGATNYGNNLAFSLTFWLAAAALVSMHRAHRNLAGLELAGVRAEPVFAGETAIFDVELASRARPPRRGLYVSGGASETGTAVSAASDRNGYARIAKATHGRGRLVCPRLTISSRYPMGLFRCWSYATPEAHGLVYPAPIDRLGEPTSAGDTGDGHLDRSRRGEALFSGHRRFHSGDSRRRIDWKASARTDELMITEHSETQTPTHWFDYDTLTALAPEARLSQLAYWILAADRRGAVYGLRLPKHTLAPATGPAHRCACLEALALF</sequence>
<evidence type="ECO:0000256" key="1">
    <source>
        <dbReference type="SAM" id="Phobius"/>
    </source>
</evidence>
<dbReference type="OrthoDB" id="5298497at2"/>
<evidence type="ECO:0000313" key="4">
    <source>
        <dbReference type="Proteomes" id="UP000028302"/>
    </source>
</evidence>
<dbReference type="eggNOG" id="COG1721">
    <property type="taxonomic scope" value="Bacteria"/>
</dbReference>
<dbReference type="InterPro" id="IPR002881">
    <property type="entry name" value="DUF58"/>
</dbReference>
<comment type="caution">
    <text evidence="3">The sequence shown here is derived from an EMBL/GenBank/DDBJ whole genome shotgun (WGS) entry which is preliminary data.</text>
</comment>
<feature type="transmembrane region" description="Helical" evidence="1">
    <location>
        <begin position="34"/>
        <end position="56"/>
    </location>
</feature>
<dbReference type="EMBL" id="APNK01000010">
    <property type="protein sequence ID" value="KEZ77662.1"/>
    <property type="molecule type" value="Genomic_DNA"/>
</dbReference>
<dbReference type="PANTHER" id="PTHR34351:SF1">
    <property type="entry name" value="SLR1927 PROTEIN"/>
    <property type="match status" value="1"/>
</dbReference>
<dbReference type="RefSeq" id="WP_051883308.1">
    <property type="nucleotide sequence ID" value="NZ_APNK01000010.1"/>
</dbReference>
<dbReference type="Proteomes" id="UP000028302">
    <property type="component" value="Unassembled WGS sequence"/>
</dbReference>
<dbReference type="AlphaFoldDB" id="A0A084ILS8"/>
<organism evidence="3 4">
    <name type="scientific">Salinisphaera hydrothermalis (strain C41B8)</name>
    <dbReference type="NCBI Taxonomy" id="1304275"/>
    <lineage>
        <taxon>Bacteria</taxon>
        <taxon>Pseudomonadati</taxon>
        <taxon>Pseudomonadota</taxon>
        <taxon>Gammaproteobacteria</taxon>
        <taxon>Salinisphaerales</taxon>
        <taxon>Salinisphaeraceae</taxon>
        <taxon>Salinisphaera</taxon>
    </lineage>
</organism>
<name>A0A084ILS8_SALHC</name>